<evidence type="ECO:0000256" key="6">
    <source>
        <dbReference type="ARBA" id="ARBA00022692"/>
    </source>
</evidence>
<evidence type="ECO:0000256" key="3">
    <source>
        <dbReference type="ARBA" id="ARBA00022448"/>
    </source>
</evidence>
<organism evidence="17 18">
    <name type="scientific">Methylosinus trichosporium (strain ATCC 35070 / NCIMB 11131 / UNIQEM 75 / OB3b)</name>
    <dbReference type="NCBI Taxonomy" id="595536"/>
    <lineage>
        <taxon>Bacteria</taxon>
        <taxon>Pseudomonadati</taxon>
        <taxon>Pseudomonadota</taxon>
        <taxon>Alphaproteobacteria</taxon>
        <taxon>Hyphomicrobiales</taxon>
        <taxon>Methylocystaceae</taxon>
        <taxon>Methylosinus</taxon>
    </lineage>
</organism>
<feature type="domain" description="Secretin/TonB short N-terminal" evidence="16">
    <location>
        <begin position="74"/>
        <end position="125"/>
    </location>
</feature>
<dbReference type="STRING" id="595536.GCA_000178815_03981"/>
<dbReference type="InterPro" id="IPR000531">
    <property type="entry name" value="Beta-barrel_TonB"/>
</dbReference>
<evidence type="ECO:0000256" key="12">
    <source>
        <dbReference type="ARBA" id="ARBA00023170"/>
    </source>
</evidence>
<gene>
    <name evidence="17" type="ORF">CQW49_05890</name>
</gene>
<keyword evidence="18" id="KW-1185">Reference proteome</keyword>
<keyword evidence="10 15" id="KW-0798">TonB box</keyword>
<dbReference type="InterPro" id="IPR039426">
    <property type="entry name" value="TonB-dep_rcpt-like"/>
</dbReference>
<dbReference type="InterPro" id="IPR012910">
    <property type="entry name" value="Plug_dom"/>
</dbReference>
<evidence type="ECO:0000256" key="14">
    <source>
        <dbReference type="PROSITE-ProRule" id="PRU01360"/>
    </source>
</evidence>
<evidence type="ECO:0000313" key="17">
    <source>
        <dbReference type="EMBL" id="ATQ67478.1"/>
    </source>
</evidence>
<keyword evidence="8" id="KW-0408">Iron</keyword>
<name>A0A2D2CXL4_METT3</name>
<accession>A0A2D2CXL4</accession>
<comment type="similarity">
    <text evidence="2 14 15">Belongs to the TonB-dependent receptor family.</text>
</comment>
<keyword evidence="11 14" id="KW-0472">Membrane</keyword>
<keyword evidence="3 14" id="KW-0813">Transport</keyword>
<evidence type="ECO:0000256" key="8">
    <source>
        <dbReference type="ARBA" id="ARBA00023004"/>
    </source>
</evidence>
<dbReference type="EMBL" id="CP023737">
    <property type="protein sequence ID" value="ATQ67478.1"/>
    <property type="molecule type" value="Genomic_DNA"/>
</dbReference>
<dbReference type="CDD" id="cd01347">
    <property type="entry name" value="ligand_gated_channel"/>
    <property type="match status" value="1"/>
</dbReference>
<dbReference type="Gene3D" id="2.40.170.20">
    <property type="entry name" value="TonB-dependent receptor, beta-barrel domain"/>
    <property type="match status" value="1"/>
</dbReference>
<dbReference type="SUPFAM" id="SSF56935">
    <property type="entry name" value="Porins"/>
    <property type="match status" value="1"/>
</dbReference>
<evidence type="ECO:0000256" key="4">
    <source>
        <dbReference type="ARBA" id="ARBA00022452"/>
    </source>
</evidence>
<dbReference type="GO" id="GO:0015344">
    <property type="term" value="F:siderophore uptake transmembrane transporter activity"/>
    <property type="evidence" value="ECO:0007669"/>
    <property type="project" value="TreeGrafter"/>
</dbReference>
<evidence type="ECO:0000256" key="15">
    <source>
        <dbReference type="RuleBase" id="RU003357"/>
    </source>
</evidence>
<keyword evidence="6 14" id="KW-0812">Transmembrane</keyword>
<reference evidence="18" key="1">
    <citation type="submission" date="2017-10" db="EMBL/GenBank/DDBJ databases">
        <title>Completed PacBio SMRT sequence of Methylosinus trichosporium OB3b reveals presence of a third large plasmid.</title>
        <authorList>
            <person name="Charles T.C."/>
            <person name="Lynch M.D.J."/>
            <person name="Heil J.R."/>
            <person name="Cheng J."/>
        </authorList>
    </citation>
    <scope>NUCLEOTIDE SEQUENCE [LARGE SCALE GENOMIC DNA]</scope>
    <source>
        <strain evidence="18">OB3b</strain>
    </source>
</reference>
<evidence type="ECO:0000256" key="9">
    <source>
        <dbReference type="ARBA" id="ARBA00023065"/>
    </source>
</evidence>
<keyword evidence="12 17" id="KW-0675">Receptor</keyword>
<dbReference type="InterPro" id="IPR010105">
    <property type="entry name" value="TonB_sidphr_rcpt"/>
</dbReference>
<dbReference type="InterPro" id="IPR037066">
    <property type="entry name" value="Plug_dom_sf"/>
</dbReference>
<evidence type="ECO:0000313" key="18">
    <source>
        <dbReference type="Proteomes" id="UP000230709"/>
    </source>
</evidence>
<sequence length="823" mass="88090">MIVSSRTKAEKQSAGVRRPTALLLTTTILCAGALVATTARAQGSAPTQNRMVSFAIPAQPLPAAIDAFIRATGWQVGYPSRIADGLTSTPVSGAMPPAQALRSLLAGTGLGVRFTGSTTATLTGRSAAIPPAALGDAVPLDVIDVGAEGAGRAYVATRSVAGAKVDTPLIETPQTISVVTRKELDQRAVQDFAAAVAYTPGIAVVDYPGGPGAPDYSLRGFRDVGLFGVYRDGLRAGFNNYDTNFEPFGLERVDVVKGPSSVLYGQTSPGGLVNLTTKRPTAAPLHEIALQTGSYGRRQIAVDFGGPVDSSGDALYRFTGLFRNAGTQIDHAPDDRLYLAPSVTLRPAEKTEITLLASYFKLKMSAAEQSIPRSALGIIGTNVYLGVPGQSNWNVENISIGYRLDHELNADWSLRQNARYMHSKVDFRYAYSAAWPVELVDGHYYPVGLQDRPKSTNTYLIDTNIQGRAATGPVSHTLLAGLDYAYYTGKESRRNSLTTLTIDVLSPVYPTTNFVYADPWVDGRSNVGQLGVYVQDQLRYDKWILTLGGRHDWVVGTEIDNLAGSTQTTRDQAFTGRAGLGYVFDNGVAPYASYATSFQPVTGVYAPERGGGAFEPTTGIQYEVGVKYQPDGWNGFLSASLYEITQQHVSTNDPLYSGFTVQQGEIRSRGVELEGKAELTEELSLIASWALIGAEITKDNPAVGSATSSVGLRPKGVPRQTASAWGDYRFKSGALEGLGLGLGVRYVGTSENSGNTETIPDYALVDAAVRFDLGALHPDLGGASLALNVSNLADRKYYSAGFYDNTVLYGNRRQFLATLKYDW</sequence>
<protein>
    <submittedName>
        <fullName evidence="17">TonB-dependent siderophore receptor</fullName>
    </submittedName>
</protein>
<evidence type="ECO:0000256" key="13">
    <source>
        <dbReference type="ARBA" id="ARBA00023237"/>
    </source>
</evidence>
<dbReference type="Pfam" id="PF07660">
    <property type="entry name" value="STN"/>
    <property type="match status" value="1"/>
</dbReference>
<dbReference type="Pfam" id="PF00593">
    <property type="entry name" value="TonB_dep_Rec_b-barrel"/>
    <property type="match status" value="1"/>
</dbReference>
<evidence type="ECO:0000259" key="16">
    <source>
        <dbReference type="SMART" id="SM00965"/>
    </source>
</evidence>
<comment type="subcellular location">
    <subcellularLocation>
        <location evidence="1 14">Cell outer membrane</location>
        <topology evidence="1 14">Multi-pass membrane protein</topology>
    </subcellularLocation>
</comment>
<dbReference type="Proteomes" id="UP000230709">
    <property type="component" value="Chromosome"/>
</dbReference>
<dbReference type="GO" id="GO:0038023">
    <property type="term" value="F:signaling receptor activity"/>
    <property type="evidence" value="ECO:0007669"/>
    <property type="project" value="InterPro"/>
</dbReference>
<evidence type="ECO:0000256" key="2">
    <source>
        <dbReference type="ARBA" id="ARBA00009810"/>
    </source>
</evidence>
<dbReference type="PANTHER" id="PTHR32552:SF68">
    <property type="entry name" value="FERRICHROME OUTER MEMBRANE TRANSPORTER_PHAGE RECEPTOR"/>
    <property type="match status" value="1"/>
</dbReference>
<dbReference type="GO" id="GO:0015891">
    <property type="term" value="P:siderophore transport"/>
    <property type="evidence" value="ECO:0007669"/>
    <property type="project" value="InterPro"/>
</dbReference>
<keyword evidence="9" id="KW-0406">Ion transport</keyword>
<evidence type="ECO:0000256" key="10">
    <source>
        <dbReference type="ARBA" id="ARBA00023077"/>
    </source>
</evidence>
<dbReference type="AlphaFoldDB" id="A0A2D2CXL4"/>
<keyword evidence="5" id="KW-0410">Iron transport</keyword>
<dbReference type="Gene3D" id="2.170.130.10">
    <property type="entry name" value="TonB-dependent receptor, plug domain"/>
    <property type="match status" value="1"/>
</dbReference>
<evidence type="ECO:0000256" key="11">
    <source>
        <dbReference type="ARBA" id="ARBA00023136"/>
    </source>
</evidence>
<evidence type="ECO:0000256" key="1">
    <source>
        <dbReference type="ARBA" id="ARBA00004571"/>
    </source>
</evidence>
<keyword evidence="7" id="KW-0732">Signal</keyword>
<dbReference type="PROSITE" id="PS52016">
    <property type="entry name" value="TONB_DEPENDENT_REC_3"/>
    <property type="match status" value="1"/>
</dbReference>
<keyword evidence="13 14" id="KW-0998">Cell outer membrane</keyword>
<dbReference type="FunFam" id="2.170.130.10:FF:000001">
    <property type="entry name" value="Catecholate siderophore TonB-dependent receptor"/>
    <property type="match status" value="1"/>
</dbReference>
<dbReference type="GO" id="GO:0009279">
    <property type="term" value="C:cell outer membrane"/>
    <property type="evidence" value="ECO:0007669"/>
    <property type="project" value="UniProtKB-SubCell"/>
</dbReference>
<dbReference type="SMART" id="SM00965">
    <property type="entry name" value="STN"/>
    <property type="match status" value="1"/>
</dbReference>
<dbReference type="KEGG" id="mtw:CQW49_05890"/>
<dbReference type="NCBIfam" id="TIGR01783">
    <property type="entry name" value="TonB-siderophor"/>
    <property type="match status" value="1"/>
</dbReference>
<dbReference type="RefSeq" id="WP_003614613.1">
    <property type="nucleotide sequence ID" value="NZ_ADVE02000001.1"/>
</dbReference>
<dbReference type="Pfam" id="PF07715">
    <property type="entry name" value="Plug"/>
    <property type="match status" value="1"/>
</dbReference>
<evidence type="ECO:0000256" key="5">
    <source>
        <dbReference type="ARBA" id="ARBA00022496"/>
    </source>
</evidence>
<evidence type="ECO:0000256" key="7">
    <source>
        <dbReference type="ARBA" id="ARBA00022729"/>
    </source>
</evidence>
<proteinExistence type="inferred from homology"/>
<keyword evidence="4 14" id="KW-1134">Transmembrane beta strand</keyword>
<dbReference type="InterPro" id="IPR011662">
    <property type="entry name" value="Secretin/TonB_short_N"/>
</dbReference>
<dbReference type="PANTHER" id="PTHR32552">
    <property type="entry name" value="FERRICHROME IRON RECEPTOR-RELATED"/>
    <property type="match status" value="1"/>
</dbReference>
<dbReference type="Gene3D" id="3.55.50.30">
    <property type="match status" value="1"/>
</dbReference>
<dbReference type="InterPro" id="IPR036942">
    <property type="entry name" value="Beta-barrel_TonB_sf"/>
</dbReference>